<keyword evidence="12" id="KW-1133">Transmembrane helix</keyword>
<dbReference type="EMBL" id="HG994370">
    <property type="protein sequence ID" value="CAF2063371.1"/>
    <property type="molecule type" value="Genomic_DNA"/>
</dbReference>
<dbReference type="SUPFAM" id="SSF55486">
    <property type="entry name" value="Metalloproteases ('zincins'), catalytic domain"/>
    <property type="match status" value="1"/>
</dbReference>
<dbReference type="PANTHER" id="PTHR11804">
    <property type="entry name" value="PROTEASE M3 THIMET OLIGOPEPTIDASE-RELATED"/>
    <property type="match status" value="1"/>
</dbReference>
<evidence type="ECO:0000256" key="1">
    <source>
        <dbReference type="ARBA" id="ARBA00004496"/>
    </source>
</evidence>
<dbReference type="InterPro" id="IPR045090">
    <property type="entry name" value="Pept_M3A_M3B"/>
</dbReference>
<evidence type="ECO:0000259" key="13">
    <source>
        <dbReference type="Pfam" id="PF01432"/>
    </source>
</evidence>
<evidence type="ECO:0000256" key="12">
    <source>
        <dbReference type="SAM" id="Phobius"/>
    </source>
</evidence>
<evidence type="ECO:0000256" key="4">
    <source>
        <dbReference type="ARBA" id="ARBA00022670"/>
    </source>
</evidence>
<dbReference type="GO" id="GO:0004222">
    <property type="term" value="F:metalloendopeptidase activity"/>
    <property type="evidence" value="ECO:0007669"/>
    <property type="project" value="InterPro"/>
</dbReference>
<dbReference type="Proteomes" id="UP001295469">
    <property type="component" value="Chromosome C06"/>
</dbReference>
<feature type="transmembrane region" description="Helical" evidence="12">
    <location>
        <begin position="33"/>
        <end position="54"/>
    </location>
</feature>
<keyword evidence="12" id="KW-0812">Transmembrane</keyword>
<proteinExistence type="inferred from homology"/>
<evidence type="ECO:0000313" key="14">
    <source>
        <dbReference type="EMBL" id="CAF2063371.1"/>
    </source>
</evidence>
<keyword evidence="10" id="KW-0175">Coiled coil</keyword>
<name>A0A816QUL3_BRANA</name>
<dbReference type="InterPro" id="IPR045388">
    <property type="entry name" value="HHL1-like"/>
</dbReference>
<dbReference type="GO" id="GO:0006508">
    <property type="term" value="P:proteolysis"/>
    <property type="evidence" value="ECO:0007669"/>
    <property type="project" value="UniProtKB-KW"/>
</dbReference>
<evidence type="ECO:0000256" key="9">
    <source>
        <dbReference type="RuleBase" id="RU003435"/>
    </source>
</evidence>
<dbReference type="InterPro" id="IPR024079">
    <property type="entry name" value="MetalloPept_cat_dom_sf"/>
</dbReference>
<feature type="transmembrane region" description="Helical" evidence="12">
    <location>
        <begin position="162"/>
        <end position="183"/>
    </location>
</feature>
<evidence type="ECO:0000256" key="3">
    <source>
        <dbReference type="ARBA" id="ARBA00022490"/>
    </source>
</evidence>
<dbReference type="AlphaFoldDB" id="A0A816QUL3"/>
<keyword evidence="6 9" id="KW-0378">Hydrolase</keyword>
<keyword evidence="12" id="KW-0472">Membrane</keyword>
<protein>
    <submittedName>
        <fullName evidence="14">(rape) hypothetical protein</fullName>
    </submittedName>
</protein>
<keyword evidence="7 9" id="KW-0862">Zinc</keyword>
<evidence type="ECO:0000256" key="2">
    <source>
        <dbReference type="ARBA" id="ARBA00006040"/>
    </source>
</evidence>
<dbReference type="CDD" id="cd06455">
    <property type="entry name" value="M3A_TOP"/>
    <property type="match status" value="1"/>
</dbReference>
<evidence type="ECO:0000256" key="7">
    <source>
        <dbReference type="ARBA" id="ARBA00022833"/>
    </source>
</evidence>
<dbReference type="Gene3D" id="1.20.1050.40">
    <property type="entry name" value="Endopeptidase. Chain P, domain 1"/>
    <property type="match status" value="1"/>
</dbReference>
<keyword evidence="8 9" id="KW-0482">Metalloprotease</keyword>
<comment type="similarity">
    <text evidence="2 9">Belongs to the peptidase M3 family.</text>
</comment>
<dbReference type="Pfam" id="PF20133">
    <property type="entry name" value="HHL1-like"/>
    <property type="match status" value="1"/>
</dbReference>
<keyword evidence="5 9" id="KW-0479">Metal-binding</keyword>
<evidence type="ECO:0000256" key="8">
    <source>
        <dbReference type="ARBA" id="ARBA00023049"/>
    </source>
</evidence>
<feature type="coiled-coil region" evidence="10">
    <location>
        <begin position="230"/>
        <end position="257"/>
    </location>
</feature>
<dbReference type="FunFam" id="3.40.390.10:FF:000032">
    <property type="entry name" value="Probable thimet oligopeptidase"/>
    <property type="match status" value="1"/>
</dbReference>
<feature type="domain" description="Peptidase M3A/M3B catalytic" evidence="13">
    <location>
        <begin position="302"/>
        <end position="750"/>
    </location>
</feature>
<keyword evidence="3" id="KW-0963">Cytoplasm</keyword>
<dbReference type="GO" id="GO:0005737">
    <property type="term" value="C:cytoplasm"/>
    <property type="evidence" value="ECO:0007669"/>
    <property type="project" value="UniProtKB-SubCell"/>
</dbReference>
<dbReference type="FunFam" id="1.20.1050.40:FF:000001">
    <property type="entry name" value="Thimet oligopeptidase 1"/>
    <property type="match status" value="1"/>
</dbReference>
<keyword evidence="4 9" id="KW-0645">Protease</keyword>
<evidence type="ECO:0000256" key="6">
    <source>
        <dbReference type="ARBA" id="ARBA00022801"/>
    </source>
</evidence>
<comment type="subcellular location">
    <subcellularLocation>
        <location evidence="1">Cytoplasm</location>
    </subcellularLocation>
</comment>
<dbReference type="InterPro" id="IPR024080">
    <property type="entry name" value="Neurolysin/TOP_N"/>
</dbReference>
<dbReference type="Gene3D" id="1.10.1370.10">
    <property type="entry name" value="Neurolysin, domain 3"/>
    <property type="match status" value="1"/>
</dbReference>
<dbReference type="GO" id="GO:0046872">
    <property type="term" value="F:metal ion binding"/>
    <property type="evidence" value="ECO:0007669"/>
    <property type="project" value="UniProtKB-UniRule"/>
</dbReference>
<evidence type="ECO:0000256" key="10">
    <source>
        <dbReference type="SAM" id="Coils"/>
    </source>
</evidence>
<dbReference type="PANTHER" id="PTHR11804:SF82">
    <property type="entry name" value="THIMET OLIGOPEPTIDASE-RELATED"/>
    <property type="match status" value="1"/>
</dbReference>
<sequence>PLKAFPEGAKIAERKMTENDKKTLRFNPMKLKLVTFTGAAGLLGLAVSFAIFAFKSHKDKYKKKGLPGCDSVCVNLSAKEILELADEIISNSTRVHDDVALVPLNKLSYENVVLPPAELEARQLPLIQSCVIPKMLSPHDNVRKASAEAELKIDDHLLSCRFFFFCGFLFFIDVRMKLMIISLCKRIRKREDVYRVIKVYAAKGESISPEAKRYLQCLVRDFEHNGLNLTATKREEVDRLRNEIDELSMRYVQNLNEDSSCLFFTEAELAGLPLEFLQSLDKTQNKEFKLTLESNHVAAILELCKIAKTRKTVAMAYGKRCGDANIPVLQKLVQSRHRLARLLGYAHFADYALDHRMSKTSTRVIRFLEDISSNLTDLASRELSFLKDLKRKEEGELPFGVEDLLFYIKRVEELQFDLDFGDIRQYFPISLVLPGIFKICQDLFGIKIEEVTEIDVWYYDVRAFAVFDSGSGKLLGYFYLDMFSREGKFSQSCVVALQNNALFSNGACQIPVALLIAQLAKDGGEAVPLGFSEVVNLFHEFGHVVQHICNRASFARFSGLRVDPDFREIPSQLLENWQVNCNFYFLCYESFTLKLISGYRQDITKPLVDEVCKTLKRWRYSFSALKSLQEILYCLFDQKIYSDDDVDFHQLIRSLHPKVMLGLPVVEGTNPASCFTRAVIGSEATCYSRLWSEVYAADIFASQFGDGHPNLYNGLQFRDKVLAPGGGKEAMELLTSFLGREPSTEAYIESRSKIKELIEWLNTNPVYNPGSVQPSRRRGTSQWIRYDPRNHHHHPKKPPLVNLSAQMEVSMSLNALTRLPLKNTGRLEEFGLARHSLFTSRTSCLETAQRRRKVLVVEAKGKKGMAARQYQRTPPPMPKIEDDGNPRFVIFIRMANVYLWYPLSIIAGGTTAKIMVAAKDNLLGKYIYKDTIARNIAAVIYRDEKEIQKTAIKQHRVLRTATEFRYGYKLVENGNMRAALSTSDVIELPTQDQLKTVFDKVKDFFGDAKESFGKISSLNPGTDEETEGSPDEKAK</sequence>
<evidence type="ECO:0000256" key="5">
    <source>
        <dbReference type="ARBA" id="ARBA00022723"/>
    </source>
</evidence>
<reference evidence="14" key="1">
    <citation type="submission" date="2021-01" db="EMBL/GenBank/DDBJ databases">
        <authorList>
            <consortium name="Genoscope - CEA"/>
            <person name="William W."/>
        </authorList>
    </citation>
    <scope>NUCLEOTIDE SEQUENCE</scope>
</reference>
<feature type="region of interest" description="Disordered" evidence="11">
    <location>
        <begin position="1011"/>
        <end position="1035"/>
    </location>
</feature>
<comment type="cofactor">
    <cofactor evidence="9">
        <name>Zn(2+)</name>
        <dbReference type="ChEBI" id="CHEBI:29105"/>
    </cofactor>
    <text evidence="9">Binds 1 zinc ion.</text>
</comment>
<evidence type="ECO:0000256" key="11">
    <source>
        <dbReference type="SAM" id="MobiDB-lite"/>
    </source>
</evidence>
<dbReference type="Pfam" id="PF01432">
    <property type="entry name" value="Peptidase_M3"/>
    <property type="match status" value="1"/>
</dbReference>
<organism evidence="14">
    <name type="scientific">Brassica napus</name>
    <name type="common">Rape</name>
    <dbReference type="NCBI Taxonomy" id="3708"/>
    <lineage>
        <taxon>Eukaryota</taxon>
        <taxon>Viridiplantae</taxon>
        <taxon>Streptophyta</taxon>
        <taxon>Embryophyta</taxon>
        <taxon>Tracheophyta</taxon>
        <taxon>Spermatophyta</taxon>
        <taxon>Magnoliopsida</taxon>
        <taxon>eudicotyledons</taxon>
        <taxon>Gunneridae</taxon>
        <taxon>Pentapetalae</taxon>
        <taxon>rosids</taxon>
        <taxon>malvids</taxon>
        <taxon>Brassicales</taxon>
        <taxon>Brassicaceae</taxon>
        <taxon>Brassiceae</taxon>
        <taxon>Brassica</taxon>
    </lineage>
</organism>
<dbReference type="InterPro" id="IPR024077">
    <property type="entry name" value="Neurolysin/TOP_dom2"/>
</dbReference>
<dbReference type="Gene3D" id="3.40.390.10">
    <property type="entry name" value="Collagenase (Catalytic Domain)"/>
    <property type="match status" value="1"/>
</dbReference>
<feature type="non-terminal residue" evidence="14">
    <location>
        <position position="1035"/>
    </location>
</feature>
<dbReference type="InterPro" id="IPR001567">
    <property type="entry name" value="Pept_M3A_M3B_dom"/>
</dbReference>
<gene>
    <name evidence="14" type="ORF">DARMORV10_C06P42370.1</name>
</gene>
<accession>A0A816QUL3</accession>